<gene>
    <name evidence="1" type="primary">Nfu_g_1_012567</name>
</gene>
<feature type="non-terminal residue" evidence="1">
    <location>
        <position position="1"/>
    </location>
</feature>
<organism evidence="1">
    <name type="scientific">Nothobranchius pienaari</name>
    <dbReference type="NCBI Taxonomy" id="704102"/>
    <lineage>
        <taxon>Eukaryota</taxon>
        <taxon>Metazoa</taxon>
        <taxon>Chordata</taxon>
        <taxon>Craniata</taxon>
        <taxon>Vertebrata</taxon>
        <taxon>Euteleostomi</taxon>
        <taxon>Actinopterygii</taxon>
        <taxon>Neopterygii</taxon>
        <taxon>Teleostei</taxon>
        <taxon>Neoteleostei</taxon>
        <taxon>Acanthomorphata</taxon>
        <taxon>Ovalentaria</taxon>
        <taxon>Atherinomorphae</taxon>
        <taxon>Cyprinodontiformes</taxon>
        <taxon>Nothobranchiidae</taxon>
        <taxon>Nothobranchius</taxon>
    </lineage>
</organism>
<reference evidence="1" key="1">
    <citation type="submission" date="2016-05" db="EMBL/GenBank/DDBJ databases">
        <authorList>
            <person name="Lavstsen T."/>
            <person name="Jespersen J.S."/>
        </authorList>
    </citation>
    <scope>NUCLEOTIDE SEQUENCE</scope>
    <source>
        <tissue evidence="1">Brain</tissue>
    </source>
</reference>
<dbReference type="EMBL" id="HAEF01012115">
    <property type="protein sequence ID" value="SBR53274.1"/>
    <property type="molecule type" value="Transcribed_RNA"/>
</dbReference>
<sequence>HLLQPFPRTFHQLHFIQLQPPAVRSPLRPYRLPFQAHHTGNLDLVFIRTPLQPIFIDQPVLLRMPSSHLLTNTTEHDNFISRVTHGDISGPI</sequence>
<protein>
    <submittedName>
        <fullName evidence="1">Uncharacterized protein</fullName>
    </submittedName>
</protein>
<evidence type="ECO:0000313" key="1">
    <source>
        <dbReference type="EMBL" id="SBR53274.1"/>
    </source>
</evidence>
<proteinExistence type="predicted"/>
<reference evidence="1" key="2">
    <citation type="submission" date="2016-06" db="EMBL/GenBank/DDBJ databases">
        <title>The genome of a short-lived fish provides insights into sex chromosome evolution and the genetic control of aging.</title>
        <authorList>
            <person name="Reichwald K."/>
            <person name="Felder M."/>
            <person name="Petzold A."/>
            <person name="Koch P."/>
            <person name="Groth M."/>
            <person name="Platzer M."/>
        </authorList>
    </citation>
    <scope>NUCLEOTIDE SEQUENCE</scope>
    <source>
        <tissue evidence="1">Brain</tissue>
    </source>
</reference>
<accession>A0A1A8MAB9</accession>
<name>A0A1A8MAB9_9TELE</name>
<dbReference type="AlphaFoldDB" id="A0A1A8MAB9"/>